<dbReference type="AlphaFoldDB" id="A0A381YZ61"/>
<organism evidence="1">
    <name type="scientific">marine metagenome</name>
    <dbReference type="NCBI Taxonomy" id="408172"/>
    <lineage>
        <taxon>unclassified sequences</taxon>
        <taxon>metagenomes</taxon>
        <taxon>ecological metagenomes</taxon>
    </lineage>
</organism>
<gene>
    <name evidence="1" type="ORF">METZ01_LOCUS135149</name>
</gene>
<reference evidence="1" key="1">
    <citation type="submission" date="2018-05" db="EMBL/GenBank/DDBJ databases">
        <authorList>
            <person name="Lanie J.A."/>
            <person name="Ng W.-L."/>
            <person name="Kazmierczak K.M."/>
            <person name="Andrzejewski T.M."/>
            <person name="Davidsen T.M."/>
            <person name="Wayne K.J."/>
            <person name="Tettelin H."/>
            <person name="Glass J.I."/>
            <person name="Rusch D."/>
            <person name="Podicherti R."/>
            <person name="Tsui H.-C.T."/>
            <person name="Winkler M.E."/>
        </authorList>
    </citation>
    <scope>NUCLEOTIDE SEQUENCE</scope>
</reference>
<protein>
    <submittedName>
        <fullName evidence="1">Uncharacterized protein</fullName>
    </submittedName>
</protein>
<accession>A0A381YZ61</accession>
<proteinExistence type="predicted"/>
<dbReference type="EMBL" id="UINC01019439">
    <property type="protein sequence ID" value="SVA82295.1"/>
    <property type="molecule type" value="Genomic_DNA"/>
</dbReference>
<name>A0A381YZ61_9ZZZZ</name>
<evidence type="ECO:0000313" key="1">
    <source>
        <dbReference type="EMBL" id="SVA82295.1"/>
    </source>
</evidence>
<sequence length="54" mass="6023">MDSCTAGMLLFGSQPKMKYKVRCFANKPHYQVSGDQVSVQPTQEFTLKKGAENP</sequence>